<evidence type="ECO:0000313" key="10">
    <source>
        <dbReference type="Proteomes" id="UP000750334"/>
    </source>
</evidence>
<keyword evidence="3" id="KW-0862">Zinc</keyword>
<dbReference type="PROSITE" id="PS01359">
    <property type="entry name" value="ZF_PHD_1"/>
    <property type="match status" value="1"/>
</dbReference>
<gene>
    <name evidence="9" type="ORF">C6P45_004154</name>
</gene>
<dbReference type="EMBL" id="PUHR01000050">
    <property type="protein sequence ID" value="KAG0669082.1"/>
    <property type="molecule type" value="Genomic_DNA"/>
</dbReference>
<comment type="caution">
    <text evidence="9">The sequence shown here is derived from an EMBL/GenBank/DDBJ whole genome shotgun (WGS) entry which is preliminary data.</text>
</comment>
<evidence type="ECO:0000256" key="1">
    <source>
        <dbReference type="ARBA" id="ARBA00022723"/>
    </source>
</evidence>
<evidence type="ECO:0000259" key="8">
    <source>
        <dbReference type="PROSITE" id="PS51184"/>
    </source>
</evidence>
<dbReference type="PROSITE" id="PS50016">
    <property type="entry name" value="ZF_PHD_2"/>
    <property type="match status" value="1"/>
</dbReference>
<evidence type="ECO:0000259" key="7">
    <source>
        <dbReference type="PROSITE" id="PS51183"/>
    </source>
</evidence>
<dbReference type="PANTHER" id="PTHR10694">
    <property type="entry name" value="LYSINE-SPECIFIC DEMETHYLASE"/>
    <property type="match status" value="1"/>
</dbReference>
<evidence type="ECO:0000256" key="4">
    <source>
        <dbReference type="ARBA" id="ARBA00023004"/>
    </source>
</evidence>
<dbReference type="Pfam" id="PF02373">
    <property type="entry name" value="JmjC"/>
    <property type="match status" value="1"/>
</dbReference>
<keyword evidence="1" id="KW-0479">Metal-binding</keyword>
<dbReference type="InterPro" id="IPR003347">
    <property type="entry name" value="JmjC_dom"/>
</dbReference>
<feature type="domain" description="JmjC" evidence="8">
    <location>
        <begin position="395"/>
        <end position="561"/>
    </location>
</feature>
<keyword evidence="4" id="KW-0408">Iron</keyword>
<dbReference type="Gene3D" id="2.60.120.650">
    <property type="entry name" value="Cupin"/>
    <property type="match status" value="2"/>
</dbReference>
<dbReference type="InterPro" id="IPR019787">
    <property type="entry name" value="Znf_PHD-finger"/>
</dbReference>
<dbReference type="SMART" id="SM00558">
    <property type="entry name" value="JmjC"/>
    <property type="match status" value="1"/>
</dbReference>
<dbReference type="Proteomes" id="UP000750334">
    <property type="component" value="Unassembled WGS sequence"/>
</dbReference>
<protein>
    <recommendedName>
        <fullName evidence="11">JmjC domain-containing protein</fullName>
    </recommendedName>
</protein>
<evidence type="ECO:0000256" key="2">
    <source>
        <dbReference type="ARBA" id="ARBA00022771"/>
    </source>
</evidence>
<dbReference type="InterPro" id="IPR003349">
    <property type="entry name" value="JmjN"/>
</dbReference>
<dbReference type="OrthoDB" id="1678912at2759"/>
<sequence length="770" mass="90453">MNLEEIPSFHPTEKEFEDFIPYLSQPKVARLGARYGMIKIIPPQNFKPPLSLDLEKFKFEVRYQRLNTLNLVNRSRLFFIKQLNNYKRATHDGGNKKMPRFDNKPYLLVQSTSSNDDGKKKLYLYDLYISIIQYYNRDISWNKLLTTVRDHDKKILHLPTVRDIERDIRLWKILSLYFDVSVSDIKYVFGKNIKDYYNYICRQYLNIISTNDPIADEYPSSLLSDNEESDVEMKDDQEEGNAEECPLCHKYDVIKNLITCYSCDKFFHVDCINKTADQTHIENIAGFKKHPQMKSWICKNCILGNGYYGFRISSKEYTLPQFIKITHSNTDIKYNDTLLNELEKEFWENVNDIEKRTTVKYGADIHKQSPGTQSGFPTIHHPPDTIKGNQEEYKKYIDHPANLYNLPHSKGSLLRLFCNNISGMTIPWLYVGSKFSTFCWHMEDQYTLSANYQHEGAPKVWYSIPSSDCMKFQNFLINRTPDLFIKQPDLMHQLTSLVSPEILMQRGITCYRAIQHPNEYIVTYPKCYHAGFNSGYNLNEAVNFTTEFWLPYGMNAIDEYRISKKQCVFDMHELLIEIIHRTFGGDAGKVFSSALSRTAYEYLLKTFNAVNEEIQNIVDIVHILPVFFDKDELISGSTTGERRPSAEWDDDKNNLGTKYKESNIYCTHCKTICSFGFVIHQRNQTVVMKRKKVLKIEDYRSWPQFTDFLNKQRPHWAYEILCFADYFAICNKASENEIIDHLQYDELYTLKWISYIKNMLDNMGSAVNKM</sequence>
<dbReference type="SUPFAM" id="SSF51197">
    <property type="entry name" value="Clavaminate synthase-like"/>
    <property type="match status" value="1"/>
</dbReference>
<dbReference type="SMART" id="SM00545">
    <property type="entry name" value="JmjN"/>
    <property type="match status" value="1"/>
</dbReference>
<dbReference type="GO" id="GO:0034647">
    <property type="term" value="F:histone H3K4me/H3K4me2/H3K4me3 demethylase activity"/>
    <property type="evidence" value="ECO:0007669"/>
    <property type="project" value="TreeGrafter"/>
</dbReference>
<reference evidence="9 10" key="1">
    <citation type="submission" date="2020-11" db="EMBL/GenBank/DDBJ databases">
        <title>Kefir isolates.</title>
        <authorList>
            <person name="Marcisauskas S."/>
            <person name="Kim Y."/>
            <person name="Blasche S."/>
        </authorList>
    </citation>
    <scope>NUCLEOTIDE SEQUENCE [LARGE SCALE GENOMIC DNA]</scope>
    <source>
        <strain evidence="9 10">OG2</strain>
    </source>
</reference>
<evidence type="ECO:0000313" key="9">
    <source>
        <dbReference type="EMBL" id="KAG0669082.1"/>
    </source>
</evidence>
<evidence type="ECO:0000259" key="6">
    <source>
        <dbReference type="PROSITE" id="PS50016"/>
    </source>
</evidence>
<name>A0A9P6WB12_MAUEX</name>
<dbReference type="PROSITE" id="PS51183">
    <property type="entry name" value="JMJN"/>
    <property type="match status" value="1"/>
</dbReference>
<organism evidence="9 10">
    <name type="scientific">Maudiozyma exigua</name>
    <name type="common">Yeast</name>
    <name type="synonym">Kazachstania exigua</name>
    <dbReference type="NCBI Taxonomy" id="34358"/>
    <lineage>
        <taxon>Eukaryota</taxon>
        <taxon>Fungi</taxon>
        <taxon>Dikarya</taxon>
        <taxon>Ascomycota</taxon>
        <taxon>Saccharomycotina</taxon>
        <taxon>Saccharomycetes</taxon>
        <taxon>Saccharomycetales</taxon>
        <taxon>Saccharomycetaceae</taxon>
        <taxon>Maudiozyma</taxon>
    </lineage>
</organism>
<dbReference type="AlphaFoldDB" id="A0A9P6WB12"/>
<dbReference type="GO" id="GO:0000785">
    <property type="term" value="C:chromatin"/>
    <property type="evidence" value="ECO:0007669"/>
    <property type="project" value="TreeGrafter"/>
</dbReference>
<evidence type="ECO:0008006" key="11">
    <source>
        <dbReference type="Google" id="ProtNLM"/>
    </source>
</evidence>
<dbReference type="GO" id="GO:0006355">
    <property type="term" value="P:regulation of DNA-templated transcription"/>
    <property type="evidence" value="ECO:0007669"/>
    <property type="project" value="TreeGrafter"/>
</dbReference>
<accession>A0A9P6WB12</accession>
<dbReference type="PROSITE" id="PS51184">
    <property type="entry name" value="JMJC"/>
    <property type="match status" value="1"/>
</dbReference>
<dbReference type="InterPro" id="IPR001965">
    <property type="entry name" value="Znf_PHD"/>
</dbReference>
<keyword evidence="2 5" id="KW-0863">Zinc-finger</keyword>
<evidence type="ECO:0000256" key="3">
    <source>
        <dbReference type="ARBA" id="ARBA00022833"/>
    </source>
</evidence>
<proteinExistence type="predicted"/>
<dbReference type="InterPro" id="IPR019786">
    <property type="entry name" value="Zinc_finger_PHD-type_CS"/>
</dbReference>
<dbReference type="GO" id="GO:0005634">
    <property type="term" value="C:nucleus"/>
    <property type="evidence" value="ECO:0007669"/>
    <property type="project" value="TreeGrafter"/>
</dbReference>
<dbReference type="PANTHER" id="PTHR10694:SF33">
    <property type="entry name" value="LYSINE-SPECIFIC DEMETHYLASE 5"/>
    <property type="match status" value="1"/>
</dbReference>
<feature type="domain" description="JmjN" evidence="7">
    <location>
        <begin position="6"/>
        <end position="49"/>
    </location>
</feature>
<feature type="domain" description="PHD-type" evidence="6">
    <location>
        <begin position="242"/>
        <end position="304"/>
    </location>
</feature>
<keyword evidence="10" id="KW-1185">Reference proteome</keyword>
<dbReference type="Pfam" id="PF02375">
    <property type="entry name" value="JmjN"/>
    <property type="match status" value="1"/>
</dbReference>
<dbReference type="GO" id="GO:0008270">
    <property type="term" value="F:zinc ion binding"/>
    <property type="evidence" value="ECO:0007669"/>
    <property type="project" value="UniProtKB-KW"/>
</dbReference>
<evidence type="ECO:0000256" key="5">
    <source>
        <dbReference type="PROSITE-ProRule" id="PRU00146"/>
    </source>
</evidence>
<dbReference type="SMART" id="SM00249">
    <property type="entry name" value="PHD"/>
    <property type="match status" value="1"/>
</dbReference>